<keyword evidence="1 5" id="KW-0489">Methyltransferase</keyword>
<keyword evidence="8" id="KW-1185">Reference proteome</keyword>
<dbReference type="InterPro" id="IPR049560">
    <property type="entry name" value="MeTrfase_RsmB-F_NOP2_cat"/>
</dbReference>
<evidence type="ECO:0000256" key="1">
    <source>
        <dbReference type="ARBA" id="ARBA00022603"/>
    </source>
</evidence>
<dbReference type="InterPro" id="IPR023267">
    <property type="entry name" value="RCMT"/>
</dbReference>
<comment type="caution">
    <text evidence="5">Lacks conserved residue(s) required for the propagation of feature annotation.</text>
</comment>
<dbReference type="EMBL" id="CP139781">
    <property type="protein sequence ID" value="WRQ87922.1"/>
    <property type="molecule type" value="Genomic_DNA"/>
</dbReference>
<dbReference type="Pfam" id="PF01189">
    <property type="entry name" value="Methyltr_RsmB-F"/>
    <property type="match status" value="1"/>
</dbReference>
<protein>
    <submittedName>
        <fullName evidence="7">RsmB/NOP family class I SAM-dependent RNA methyltransferase</fullName>
        <ecNumber evidence="7">2.1.1.-</ecNumber>
    </submittedName>
</protein>
<dbReference type="InterPro" id="IPR029063">
    <property type="entry name" value="SAM-dependent_MTases_sf"/>
</dbReference>
<reference evidence="7 8" key="1">
    <citation type="submission" date="2023-12" db="EMBL/GenBank/DDBJ databases">
        <title>Description of an unclassified Opitutus bacterium of Verrucomicrobiota.</title>
        <authorList>
            <person name="Zhang D.-F."/>
        </authorList>
    </citation>
    <scope>NUCLEOTIDE SEQUENCE [LARGE SCALE GENOMIC DNA]</scope>
    <source>
        <strain evidence="7 8">WL0086</strain>
    </source>
</reference>
<keyword evidence="4 5" id="KW-0694">RNA-binding</keyword>
<dbReference type="GO" id="GO:0032259">
    <property type="term" value="P:methylation"/>
    <property type="evidence" value="ECO:0007669"/>
    <property type="project" value="UniProtKB-KW"/>
</dbReference>
<organism evidence="7 8">
    <name type="scientific">Actomonas aquatica</name>
    <dbReference type="NCBI Taxonomy" id="2866162"/>
    <lineage>
        <taxon>Bacteria</taxon>
        <taxon>Pseudomonadati</taxon>
        <taxon>Verrucomicrobiota</taxon>
        <taxon>Opitutia</taxon>
        <taxon>Opitutales</taxon>
        <taxon>Opitutaceae</taxon>
        <taxon>Actomonas</taxon>
    </lineage>
</organism>
<dbReference type="RefSeq" id="WP_221029039.1">
    <property type="nucleotide sequence ID" value="NZ_CP139781.1"/>
</dbReference>
<evidence type="ECO:0000313" key="8">
    <source>
        <dbReference type="Proteomes" id="UP000738431"/>
    </source>
</evidence>
<evidence type="ECO:0000256" key="3">
    <source>
        <dbReference type="ARBA" id="ARBA00022691"/>
    </source>
</evidence>
<dbReference type="EC" id="2.1.1.-" evidence="7"/>
<dbReference type="PRINTS" id="PR02008">
    <property type="entry name" value="RCMTFAMILY"/>
</dbReference>
<dbReference type="CDD" id="cd02440">
    <property type="entry name" value="AdoMet_MTases"/>
    <property type="match status" value="1"/>
</dbReference>
<dbReference type="SUPFAM" id="SSF53335">
    <property type="entry name" value="S-adenosyl-L-methionine-dependent methyltransferases"/>
    <property type="match status" value="1"/>
</dbReference>
<keyword evidence="3 5" id="KW-0949">S-adenosyl-L-methionine</keyword>
<proteinExistence type="inferred from homology"/>
<dbReference type="PANTHER" id="PTHR22807:SF61">
    <property type="entry name" value="NOL1_NOP2_SUN FAMILY PROTEIN _ ANTITERMINATION NUSB DOMAIN-CONTAINING PROTEIN"/>
    <property type="match status" value="1"/>
</dbReference>
<accession>A0ABZ1C9E6</accession>
<evidence type="ECO:0000256" key="4">
    <source>
        <dbReference type="ARBA" id="ARBA00022884"/>
    </source>
</evidence>
<feature type="domain" description="SAM-dependent MTase RsmB/NOP-type" evidence="6">
    <location>
        <begin position="124"/>
        <end position="388"/>
    </location>
</feature>
<gene>
    <name evidence="7" type="ORF">K1X11_000780</name>
</gene>
<evidence type="ECO:0000256" key="2">
    <source>
        <dbReference type="ARBA" id="ARBA00022679"/>
    </source>
</evidence>
<dbReference type="Gene3D" id="3.40.50.150">
    <property type="entry name" value="Vaccinia Virus protein VP39"/>
    <property type="match status" value="1"/>
</dbReference>
<feature type="binding site" evidence="5">
    <location>
        <position position="238"/>
    </location>
    <ligand>
        <name>S-adenosyl-L-methionine</name>
        <dbReference type="ChEBI" id="CHEBI:59789"/>
    </ligand>
</feature>
<dbReference type="Proteomes" id="UP000738431">
    <property type="component" value="Chromosome"/>
</dbReference>
<evidence type="ECO:0000313" key="7">
    <source>
        <dbReference type="EMBL" id="WRQ87922.1"/>
    </source>
</evidence>
<dbReference type="InterPro" id="IPR001678">
    <property type="entry name" value="MeTrfase_RsmB-F_NOP2_dom"/>
</dbReference>
<name>A0ABZ1C9E6_9BACT</name>
<evidence type="ECO:0000259" key="6">
    <source>
        <dbReference type="PROSITE" id="PS51686"/>
    </source>
</evidence>
<feature type="binding site" evidence="5">
    <location>
        <position position="275"/>
    </location>
    <ligand>
        <name>S-adenosyl-L-methionine</name>
        <dbReference type="ChEBI" id="CHEBI:59789"/>
    </ligand>
</feature>
<sequence>MSRVDNQRRLFLELIEELRPHWHHDPAQPQRLADWLARHRAGSRDRRLYRELCYTAWRILPWIEDTSAELLVRRVASFASPSKATAPFIEAFADPTVTSAPPGPPESLLPTWLGDECPAVLQDPTQRDALLSRAPLWIRLQTAQPPRVAAEFDSLGIAHSPSALLPDAWQVAADAPVLNTEAFRRGDFEIQDLGSQALLASLPGALSGHWLDACAGAGGKTLQLARRLGHAGRVTAHDIRGPALRELEQRAQRAGLDNVTIERAPSGPFDGVLVDAPCSGSGTWRRAPHLKWTTSHATIAAAAERQQFVLGKFAAMVRAGGTLVYATCSLCHRENEAVVDAFLEHHREYRPLPLRPPGHSSPQADGRWTFLPAELDSDAYFVAAFQRS</sequence>
<dbReference type="GO" id="GO:0008168">
    <property type="term" value="F:methyltransferase activity"/>
    <property type="evidence" value="ECO:0007669"/>
    <property type="project" value="UniProtKB-KW"/>
</dbReference>
<keyword evidence="2 5" id="KW-0808">Transferase</keyword>
<comment type="similarity">
    <text evidence="5">Belongs to the class I-like SAM-binding methyltransferase superfamily. RsmB/NOP family.</text>
</comment>
<feature type="active site" description="Nucleophile" evidence="5">
    <location>
        <position position="328"/>
    </location>
</feature>
<dbReference type="PANTHER" id="PTHR22807">
    <property type="entry name" value="NOP2 YEAST -RELATED NOL1/NOP2/FMU SUN DOMAIN-CONTAINING"/>
    <property type="match status" value="1"/>
</dbReference>
<dbReference type="PROSITE" id="PS51686">
    <property type="entry name" value="SAM_MT_RSMB_NOP"/>
    <property type="match status" value="1"/>
</dbReference>
<evidence type="ECO:0000256" key="5">
    <source>
        <dbReference type="PROSITE-ProRule" id="PRU01023"/>
    </source>
</evidence>